<sequence length="185" mass="21098">MATVEPETTPTTNPPPTEEDKTESNQEVANPEHYIKHPLQNSLYNHIQLSSNLMPGCDYSLFKDGIEPMWEDEKNKRGGRWLITLNKQQRRSDLDRFWLETLLCLIGESFDDYSDDVCGVVVNVRAKGDKIAIWTTECENRETVTHIGRVYKERLGLPPKIVIGYQSHADTATKSGSTTKNRFVV</sequence>
<reference evidence="15" key="1">
    <citation type="submission" date="2025-08" db="UniProtKB">
        <authorList>
            <consortium name="Ensembl"/>
        </authorList>
    </citation>
    <scope>IDENTIFICATION</scope>
</reference>
<keyword evidence="6 13" id="KW-0396">Initiation factor</keyword>
<keyword evidence="10 13" id="KW-0648">Protein biosynthesis</keyword>
<evidence type="ECO:0000313" key="15">
    <source>
        <dbReference type="Ensembl" id="ENSNGAP00000018788.1"/>
    </source>
</evidence>
<evidence type="ECO:0000256" key="4">
    <source>
        <dbReference type="ARBA" id="ARBA00022448"/>
    </source>
</evidence>
<evidence type="ECO:0000256" key="1">
    <source>
        <dbReference type="ARBA" id="ARBA00004123"/>
    </source>
</evidence>
<keyword evidence="9 13" id="KW-0694">RNA-binding</keyword>
<evidence type="ECO:0000256" key="3">
    <source>
        <dbReference type="ARBA" id="ARBA00009860"/>
    </source>
</evidence>
<dbReference type="PANTHER" id="PTHR11960">
    <property type="entry name" value="EUKARYOTIC TRANSLATION INITIATION FACTOR 4E RELATED"/>
    <property type="match status" value="1"/>
</dbReference>
<evidence type="ECO:0000313" key="16">
    <source>
        <dbReference type="Proteomes" id="UP000694381"/>
    </source>
</evidence>
<dbReference type="GO" id="GO:0051028">
    <property type="term" value="P:mRNA transport"/>
    <property type="evidence" value="ECO:0007669"/>
    <property type="project" value="UniProtKB-KW"/>
</dbReference>
<evidence type="ECO:0000256" key="6">
    <source>
        <dbReference type="ARBA" id="ARBA00022540"/>
    </source>
</evidence>
<dbReference type="Gene3D" id="3.30.760.10">
    <property type="entry name" value="RNA Cap, Translation Initiation Factor Eif4e"/>
    <property type="match status" value="1"/>
</dbReference>
<dbReference type="InterPro" id="IPR023398">
    <property type="entry name" value="TIF_eIF4e-like"/>
</dbReference>
<dbReference type="GO" id="GO:0000340">
    <property type="term" value="F:RNA 7-methylguanosine cap binding"/>
    <property type="evidence" value="ECO:0007669"/>
    <property type="project" value="TreeGrafter"/>
</dbReference>
<dbReference type="GeneTree" id="ENSGT00940000154194"/>
<dbReference type="FunFam" id="3.30.760.10:FF:000026">
    <property type="entry name" value="Eukaryotic translation initiation factor 4E"/>
    <property type="match status" value="1"/>
</dbReference>
<dbReference type="InterPro" id="IPR001040">
    <property type="entry name" value="TIF_eIF_4E"/>
</dbReference>
<evidence type="ECO:0000256" key="8">
    <source>
        <dbReference type="ARBA" id="ARBA00022845"/>
    </source>
</evidence>
<dbReference type="PANTHER" id="PTHR11960:SF14">
    <property type="entry name" value="EUKARYOTIC TRANSLATION INITIATION FACTOR 4E"/>
    <property type="match status" value="1"/>
</dbReference>
<feature type="compositionally biased region" description="Low complexity" evidence="14">
    <location>
        <begin position="1"/>
        <end position="11"/>
    </location>
</feature>
<keyword evidence="11" id="KW-0539">Nucleus</keyword>
<organism evidence="15 16">
    <name type="scientific">Nannospalax galili</name>
    <name type="common">Northern Israeli blind subterranean mole rat</name>
    <name type="synonym">Spalax galili</name>
    <dbReference type="NCBI Taxonomy" id="1026970"/>
    <lineage>
        <taxon>Eukaryota</taxon>
        <taxon>Metazoa</taxon>
        <taxon>Chordata</taxon>
        <taxon>Craniata</taxon>
        <taxon>Vertebrata</taxon>
        <taxon>Euteleostomi</taxon>
        <taxon>Mammalia</taxon>
        <taxon>Eutheria</taxon>
        <taxon>Euarchontoglires</taxon>
        <taxon>Glires</taxon>
        <taxon>Rodentia</taxon>
        <taxon>Myomorpha</taxon>
        <taxon>Muroidea</taxon>
        <taxon>Spalacidae</taxon>
        <taxon>Spalacinae</taxon>
        <taxon>Nannospalax</taxon>
    </lineage>
</organism>
<name>A0A8C6RMC0_NANGA</name>
<evidence type="ECO:0000256" key="10">
    <source>
        <dbReference type="ARBA" id="ARBA00022917"/>
    </source>
</evidence>
<dbReference type="AlphaFoldDB" id="A0A8C6RMC0"/>
<dbReference type="GO" id="GO:0006417">
    <property type="term" value="P:regulation of translation"/>
    <property type="evidence" value="ECO:0007669"/>
    <property type="project" value="UniProtKB-KW"/>
</dbReference>
<proteinExistence type="inferred from homology"/>
<comment type="subcellular location">
    <subcellularLocation>
        <location evidence="2">Cytoplasm</location>
    </subcellularLocation>
    <subcellularLocation>
        <location evidence="1">Nucleus</location>
    </subcellularLocation>
</comment>
<accession>A0A8C6RMC0</accession>
<dbReference type="GO" id="GO:0005634">
    <property type="term" value="C:nucleus"/>
    <property type="evidence" value="ECO:0007669"/>
    <property type="project" value="UniProtKB-SubCell"/>
</dbReference>
<gene>
    <name evidence="15" type="primary">Eif4e</name>
</gene>
<keyword evidence="4" id="KW-0813">Transport</keyword>
<evidence type="ECO:0000256" key="7">
    <source>
        <dbReference type="ARBA" id="ARBA00022816"/>
    </source>
</evidence>
<keyword evidence="16" id="KW-1185">Reference proteome</keyword>
<evidence type="ECO:0000256" key="11">
    <source>
        <dbReference type="ARBA" id="ARBA00023242"/>
    </source>
</evidence>
<evidence type="ECO:0000256" key="5">
    <source>
        <dbReference type="ARBA" id="ARBA00022490"/>
    </source>
</evidence>
<comment type="similarity">
    <text evidence="3 13">Belongs to the eukaryotic initiation factor 4E family.</text>
</comment>
<keyword evidence="8" id="KW-0810">Translation regulation</keyword>
<feature type="region of interest" description="Disordered" evidence="14">
    <location>
        <begin position="1"/>
        <end position="27"/>
    </location>
</feature>
<dbReference type="GO" id="GO:0016281">
    <property type="term" value="C:eukaryotic translation initiation factor 4F complex"/>
    <property type="evidence" value="ECO:0007669"/>
    <property type="project" value="TreeGrafter"/>
</dbReference>
<dbReference type="Proteomes" id="UP000694381">
    <property type="component" value="Unassembled WGS sequence"/>
</dbReference>
<evidence type="ECO:0000256" key="9">
    <source>
        <dbReference type="ARBA" id="ARBA00022884"/>
    </source>
</evidence>
<keyword evidence="5" id="KW-0963">Cytoplasm</keyword>
<reference evidence="15" key="2">
    <citation type="submission" date="2025-09" db="UniProtKB">
        <authorList>
            <consortium name="Ensembl"/>
        </authorList>
    </citation>
    <scope>IDENTIFICATION</scope>
</reference>
<evidence type="ECO:0000256" key="12">
    <source>
        <dbReference type="ARBA" id="ARBA00039255"/>
    </source>
</evidence>
<evidence type="ECO:0000256" key="2">
    <source>
        <dbReference type="ARBA" id="ARBA00004496"/>
    </source>
</evidence>
<keyword evidence="7" id="KW-0509">mRNA transport</keyword>
<dbReference type="PROSITE" id="PS00813">
    <property type="entry name" value="IF4E"/>
    <property type="match status" value="1"/>
</dbReference>
<dbReference type="Ensembl" id="ENSNGAT00000024443.1">
    <property type="protein sequence ID" value="ENSNGAP00000018788.1"/>
    <property type="gene ID" value="ENSNGAG00000018806.1"/>
</dbReference>
<dbReference type="Pfam" id="PF01652">
    <property type="entry name" value="IF4E"/>
    <property type="match status" value="1"/>
</dbReference>
<dbReference type="SUPFAM" id="SSF55418">
    <property type="entry name" value="eIF4e-like"/>
    <property type="match status" value="1"/>
</dbReference>
<evidence type="ECO:0000256" key="14">
    <source>
        <dbReference type="SAM" id="MobiDB-lite"/>
    </source>
</evidence>
<dbReference type="GO" id="GO:0003743">
    <property type="term" value="F:translation initiation factor activity"/>
    <property type="evidence" value="ECO:0007669"/>
    <property type="project" value="UniProtKB-KW"/>
</dbReference>
<dbReference type="InterPro" id="IPR019770">
    <property type="entry name" value="TIF_eIF_4E_CS"/>
</dbReference>
<protein>
    <recommendedName>
        <fullName evidence="12">Eukaryotic translation initiation factor 4E</fullName>
    </recommendedName>
</protein>
<evidence type="ECO:0000256" key="13">
    <source>
        <dbReference type="RuleBase" id="RU004374"/>
    </source>
</evidence>